<dbReference type="EMBL" id="GBXM01042175">
    <property type="protein sequence ID" value="JAH66402.1"/>
    <property type="molecule type" value="Transcribed_RNA"/>
</dbReference>
<accession>A0A0E9UKT0</accession>
<reference evidence="1" key="2">
    <citation type="journal article" date="2015" name="Fish Shellfish Immunol.">
        <title>Early steps in the European eel (Anguilla anguilla)-Vibrio vulnificus interaction in the gills: Role of the RtxA13 toxin.</title>
        <authorList>
            <person name="Callol A."/>
            <person name="Pajuelo D."/>
            <person name="Ebbesson L."/>
            <person name="Teles M."/>
            <person name="MacKenzie S."/>
            <person name="Amaro C."/>
        </authorList>
    </citation>
    <scope>NUCLEOTIDE SEQUENCE</scope>
</reference>
<name>A0A0E9UKT0_ANGAN</name>
<reference evidence="1" key="1">
    <citation type="submission" date="2014-11" db="EMBL/GenBank/DDBJ databases">
        <authorList>
            <person name="Amaro Gonzalez C."/>
        </authorList>
    </citation>
    <scope>NUCLEOTIDE SEQUENCE</scope>
</reference>
<sequence>MRWVMPTENILFNSRFI</sequence>
<protein>
    <submittedName>
        <fullName evidence="1">Uncharacterized protein</fullName>
    </submittedName>
</protein>
<proteinExistence type="predicted"/>
<organism evidence="1">
    <name type="scientific">Anguilla anguilla</name>
    <name type="common">European freshwater eel</name>
    <name type="synonym">Muraena anguilla</name>
    <dbReference type="NCBI Taxonomy" id="7936"/>
    <lineage>
        <taxon>Eukaryota</taxon>
        <taxon>Metazoa</taxon>
        <taxon>Chordata</taxon>
        <taxon>Craniata</taxon>
        <taxon>Vertebrata</taxon>
        <taxon>Euteleostomi</taxon>
        <taxon>Actinopterygii</taxon>
        <taxon>Neopterygii</taxon>
        <taxon>Teleostei</taxon>
        <taxon>Anguilliformes</taxon>
        <taxon>Anguillidae</taxon>
        <taxon>Anguilla</taxon>
    </lineage>
</organism>
<dbReference type="AlphaFoldDB" id="A0A0E9UKT0"/>
<evidence type="ECO:0000313" key="1">
    <source>
        <dbReference type="EMBL" id="JAH66402.1"/>
    </source>
</evidence>